<evidence type="ECO:0000313" key="3">
    <source>
        <dbReference type="Proteomes" id="UP000004550"/>
    </source>
</evidence>
<feature type="transmembrane region" description="Helical" evidence="1">
    <location>
        <begin position="101"/>
        <end position="127"/>
    </location>
</feature>
<dbReference type="KEGG" id="sinb:SIDU_06645"/>
<dbReference type="AlphaFoldDB" id="A0A1L5BMT3"/>
<keyword evidence="1" id="KW-0812">Transmembrane</keyword>
<organism evidence="2 3">
    <name type="scientific">Sphingobium indicum (strain DSM 16412 / CCM 7286 / MTCC 6364 / B90A)</name>
    <dbReference type="NCBI Taxonomy" id="861109"/>
    <lineage>
        <taxon>Bacteria</taxon>
        <taxon>Pseudomonadati</taxon>
        <taxon>Pseudomonadota</taxon>
        <taxon>Alphaproteobacteria</taxon>
        <taxon>Sphingomonadales</taxon>
        <taxon>Sphingomonadaceae</taxon>
        <taxon>Sphingobium</taxon>
    </lineage>
</organism>
<feature type="transmembrane region" description="Helical" evidence="1">
    <location>
        <begin position="62"/>
        <end position="95"/>
    </location>
</feature>
<feature type="transmembrane region" description="Helical" evidence="1">
    <location>
        <begin position="139"/>
        <end position="157"/>
    </location>
</feature>
<evidence type="ECO:0000313" key="2">
    <source>
        <dbReference type="EMBL" id="APL94211.1"/>
    </source>
</evidence>
<dbReference type="InterPro" id="IPR003474">
    <property type="entry name" value="Glcn_transporter"/>
</dbReference>
<dbReference type="Proteomes" id="UP000004550">
    <property type="component" value="Chromosome"/>
</dbReference>
<feature type="transmembrane region" description="Helical" evidence="1">
    <location>
        <begin position="443"/>
        <end position="464"/>
    </location>
</feature>
<dbReference type="RefSeq" id="WP_007688997.1">
    <property type="nucleotide sequence ID" value="NZ_CP013070.1"/>
</dbReference>
<accession>A0A1L5BMT3</accession>
<keyword evidence="1" id="KW-0472">Membrane</keyword>
<name>A0A1L5BMT3_SPHIB</name>
<dbReference type="PANTHER" id="PTHR30354:SF7">
    <property type="entry name" value="BLL7963 PROTEIN"/>
    <property type="match status" value="1"/>
</dbReference>
<feature type="transmembrane region" description="Helical" evidence="1">
    <location>
        <begin position="27"/>
        <end position="50"/>
    </location>
</feature>
<reference evidence="2 3" key="1">
    <citation type="journal article" date="2012" name="J. Bacteriol.">
        <title>Genome sequence of Sphingobium indicum B90A, a hexachlorocyclohexane-degrading bacterium.</title>
        <authorList>
            <person name="Anand S."/>
            <person name="Sangwan N."/>
            <person name="Lata P."/>
            <person name="Kaur J."/>
            <person name="Dua A."/>
            <person name="Singh A.K."/>
            <person name="Verma M."/>
            <person name="Kaur J."/>
            <person name="Khurana J.P."/>
            <person name="Khurana P."/>
            <person name="Mathur S."/>
            <person name="Lal R."/>
        </authorList>
    </citation>
    <scope>NUCLEOTIDE SEQUENCE [LARGE SCALE GENOMIC DNA]</scope>
    <source>
        <strain evidence="3">DSM 16412 / CCM 7286 / MTCC 6364 / B90A</strain>
    </source>
</reference>
<dbReference type="EMBL" id="CP013070">
    <property type="protein sequence ID" value="APL94211.1"/>
    <property type="molecule type" value="Genomic_DNA"/>
</dbReference>
<dbReference type="GO" id="GO:0015128">
    <property type="term" value="F:gluconate transmembrane transporter activity"/>
    <property type="evidence" value="ECO:0007669"/>
    <property type="project" value="InterPro"/>
</dbReference>
<dbReference type="GO" id="GO:0005886">
    <property type="term" value="C:plasma membrane"/>
    <property type="evidence" value="ECO:0007669"/>
    <property type="project" value="TreeGrafter"/>
</dbReference>
<feature type="transmembrane region" description="Helical" evidence="1">
    <location>
        <begin position="177"/>
        <end position="198"/>
    </location>
</feature>
<evidence type="ECO:0000256" key="1">
    <source>
        <dbReference type="SAM" id="Phobius"/>
    </source>
</evidence>
<feature type="transmembrane region" description="Helical" evidence="1">
    <location>
        <begin position="235"/>
        <end position="259"/>
    </location>
</feature>
<feature type="transmembrane region" description="Helical" evidence="1">
    <location>
        <begin position="279"/>
        <end position="304"/>
    </location>
</feature>
<proteinExistence type="predicted"/>
<gene>
    <name evidence="2" type="ORF">SIDU_06645</name>
</gene>
<dbReference type="PANTHER" id="PTHR30354">
    <property type="entry name" value="GNT FAMILY GLUCONATE TRANSPORTER"/>
    <property type="match status" value="1"/>
</dbReference>
<sequence>MAVGIAALSLILLMVAAYRGMSVIVMAPLLAMLAVFLTDPAAVPAVFSGLFMDKVGSFLKLYFPVFLLGALFGKLIEISGFSRVIVTAVIGLVGAQRAIPAIMLVTALLTYGGVSVFVAVFAVYPFAAEMFRQGDIPKRLVPATIGLGAITFTMDAMPGTPQIQNIIPTSFFGTTAWAAPVLGLIGSACIMGLGLAYLGWRRRAMRAAGEGYGAPETLVNEPEAADMGGRAVHPLVALLPLLVVGLGNLALTMLIPRLAAGEEVSMSLPGLTDPVAAKVAQVAALWAVEGALLLGIGTILLFAFRPVARRFADGSKAAVGGALLAGMNTAVEYGFGAVIAALPGFLVVKEALRAVPDPLVNEAITVTSLAGITGSASGGLSIALAAMAEQFAAAGDAAGIPREVLHRVASMASGGMDSLPHNGAIITLLAVTGLTHRQAYKDIFALTLIKTFTVFVVIAVYYLTGLT</sequence>
<protein>
    <submittedName>
        <fullName evidence="2">Transporter</fullName>
    </submittedName>
</protein>
<keyword evidence="1" id="KW-1133">Transmembrane helix</keyword>